<proteinExistence type="predicted"/>
<feature type="transmembrane region" description="Helical" evidence="6">
    <location>
        <begin position="73"/>
        <end position="93"/>
    </location>
</feature>
<evidence type="ECO:0000256" key="1">
    <source>
        <dbReference type="ARBA" id="ARBA00004141"/>
    </source>
</evidence>
<dbReference type="FunFam" id="1.20.1250.20:FF:000364">
    <property type="entry name" value="MFS general substrate transporter"/>
    <property type="match status" value="1"/>
</dbReference>
<feature type="transmembrane region" description="Helical" evidence="6">
    <location>
        <begin position="30"/>
        <end position="47"/>
    </location>
</feature>
<feature type="transmembrane region" description="Helical" evidence="6">
    <location>
        <begin position="356"/>
        <end position="378"/>
    </location>
</feature>
<evidence type="ECO:0000313" key="8">
    <source>
        <dbReference type="EMBL" id="KAH7313920.1"/>
    </source>
</evidence>
<accession>A0A8K0WPD2</accession>
<feature type="transmembrane region" description="Helical" evidence="6">
    <location>
        <begin position="161"/>
        <end position="182"/>
    </location>
</feature>
<keyword evidence="3 6" id="KW-0812">Transmembrane</keyword>
<comment type="caution">
    <text evidence="8">The sequence shown here is derived from an EMBL/GenBank/DDBJ whole genome shotgun (WGS) entry which is preliminary data.</text>
</comment>
<feature type="transmembrane region" description="Helical" evidence="6">
    <location>
        <begin position="130"/>
        <end position="149"/>
    </location>
</feature>
<name>A0A8K0WPD2_9HYPO</name>
<keyword evidence="2" id="KW-0813">Transport</keyword>
<evidence type="ECO:0000259" key="7">
    <source>
        <dbReference type="PROSITE" id="PS50850"/>
    </source>
</evidence>
<reference evidence="8" key="1">
    <citation type="journal article" date="2021" name="Nat. Commun.">
        <title>Genetic determinants of endophytism in the Arabidopsis root mycobiome.</title>
        <authorList>
            <person name="Mesny F."/>
            <person name="Miyauchi S."/>
            <person name="Thiergart T."/>
            <person name="Pickel B."/>
            <person name="Atanasova L."/>
            <person name="Karlsson M."/>
            <person name="Huettel B."/>
            <person name="Barry K.W."/>
            <person name="Haridas S."/>
            <person name="Chen C."/>
            <person name="Bauer D."/>
            <person name="Andreopoulos W."/>
            <person name="Pangilinan J."/>
            <person name="LaButti K."/>
            <person name="Riley R."/>
            <person name="Lipzen A."/>
            <person name="Clum A."/>
            <person name="Drula E."/>
            <person name="Henrissat B."/>
            <person name="Kohler A."/>
            <person name="Grigoriev I.V."/>
            <person name="Martin F.M."/>
            <person name="Hacquard S."/>
        </authorList>
    </citation>
    <scope>NUCLEOTIDE SEQUENCE</scope>
    <source>
        <strain evidence="8">MPI-CAGE-CH-0235</strain>
    </source>
</reference>
<dbReference type="OrthoDB" id="2962993at2759"/>
<dbReference type="GO" id="GO:0016020">
    <property type="term" value="C:membrane"/>
    <property type="evidence" value="ECO:0007669"/>
    <property type="project" value="UniProtKB-SubCell"/>
</dbReference>
<keyword evidence="4 6" id="KW-1133">Transmembrane helix</keyword>
<gene>
    <name evidence="8" type="ORF">B0I35DRAFT_452159</name>
</gene>
<dbReference type="SUPFAM" id="SSF103473">
    <property type="entry name" value="MFS general substrate transporter"/>
    <property type="match status" value="1"/>
</dbReference>
<keyword evidence="9" id="KW-1185">Reference proteome</keyword>
<dbReference type="PANTHER" id="PTHR43791:SF79">
    <property type="entry name" value="MAJOR FACILITATOR SUPERFAMILY (MFS) PROFILE DOMAIN-CONTAINING PROTEIN"/>
    <property type="match status" value="1"/>
</dbReference>
<organism evidence="8 9">
    <name type="scientific">Stachybotrys elegans</name>
    <dbReference type="NCBI Taxonomy" id="80388"/>
    <lineage>
        <taxon>Eukaryota</taxon>
        <taxon>Fungi</taxon>
        <taxon>Dikarya</taxon>
        <taxon>Ascomycota</taxon>
        <taxon>Pezizomycotina</taxon>
        <taxon>Sordariomycetes</taxon>
        <taxon>Hypocreomycetidae</taxon>
        <taxon>Hypocreales</taxon>
        <taxon>Stachybotryaceae</taxon>
        <taxon>Stachybotrys</taxon>
    </lineage>
</organism>
<dbReference type="InterPro" id="IPR011701">
    <property type="entry name" value="MFS"/>
</dbReference>
<dbReference type="PROSITE" id="PS50850">
    <property type="entry name" value="MFS"/>
    <property type="match status" value="1"/>
</dbReference>
<dbReference type="AlphaFoldDB" id="A0A8K0WPD2"/>
<feature type="transmembrane region" description="Helical" evidence="6">
    <location>
        <begin position="429"/>
        <end position="451"/>
    </location>
</feature>
<dbReference type="FunFam" id="1.20.1250.20:FF:000057">
    <property type="entry name" value="MFS general substrate transporter"/>
    <property type="match status" value="1"/>
</dbReference>
<feature type="transmembrane region" description="Helical" evidence="6">
    <location>
        <begin position="105"/>
        <end position="124"/>
    </location>
</feature>
<dbReference type="InterPro" id="IPR020846">
    <property type="entry name" value="MFS_dom"/>
</dbReference>
<sequence length="488" mass="54458">MRGAGGLTQEELEFVENFPEEKRKKVLSKIDWRLMPMLVILYLVAYIDKANIGNAKIEGLLEDLHMTGDQYNIALSIYFIPYILAEVPSNMILNKFQRPSQYMAFIMLIWGAVVIGTSFIHNFAQLCVMRILLGLWEAGFFPGAILIISKWYLPHETQTRVAILYTSAATGGAFSGILAFAIAKLGGVAGLEAWRWIFLVEGLFTVVASVGTWFLLVDSPTLSPWLTDEEKKYLTLRQAARRVTNSGEYKEKTFDKDALIDVLKDWKVYLLIVCSWSNAAPNYGLKFSMPSITKGMGFTSSNAQLMTIPPYLCGAISSYTLSRFADRRGWRMPFLVGPQLCVLIAFSILMTKAEFIVQNLGVCYFAVCLACAGMYPILPAVTAWNVDNTPNASKRAISIGYLACAGTIGGIYGSYIYKDNEKPKYTTGYGASLGFAVAGIICAVTLELLLLRINKKRAQVSEDEIRQKYTDDELYAMGDRSPLFRYKL</sequence>
<evidence type="ECO:0000256" key="6">
    <source>
        <dbReference type="SAM" id="Phobius"/>
    </source>
</evidence>
<dbReference type="Proteomes" id="UP000813444">
    <property type="component" value="Unassembled WGS sequence"/>
</dbReference>
<evidence type="ECO:0000256" key="5">
    <source>
        <dbReference type="ARBA" id="ARBA00023136"/>
    </source>
</evidence>
<dbReference type="Gene3D" id="1.20.1250.20">
    <property type="entry name" value="MFS general substrate transporter like domains"/>
    <property type="match status" value="2"/>
</dbReference>
<evidence type="ECO:0000256" key="4">
    <source>
        <dbReference type="ARBA" id="ARBA00022989"/>
    </source>
</evidence>
<feature type="domain" description="Major facilitator superfamily (MFS) profile" evidence="7">
    <location>
        <begin position="34"/>
        <end position="457"/>
    </location>
</feature>
<dbReference type="GO" id="GO:0022857">
    <property type="term" value="F:transmembrane transporter activity"/>
    <property type="evidence" value="ECO:0007669"/>
    <property type="project" value="InterPro"/>
</dbReference>
<dbReference type="InterPro" id="IPR036259">
    <property type="entry name" value="MFS_trans_sf"/>
</dbReference>
<protein>
    <submittedName>
        <fullName evidence="8">Major facilitator superfamily domain-containing protein</fullName>
    </submittedName>
</protein>
<keyword evidence="5 6" id="KW-0472">Membrane</keyword>
<evidence type="ECO:0000256" key="2">
    <source>
        <dbReference type="ARBA" id="ARBA00022448"/>
    </source>
</evidence>
<dbReference type="Pfam" id="PF07690">
    <property type="entry name" value="MFS_1"/>
    <property type="match status" value="1"/>
</dbReference>
<feature type="transmembrane region" description="Helical" evidence="6">
    <location>
        <begin position="332"/>
        <end position="350"/>
    </location>
</feature>
<comment type="subcellular location">
    <subcellularLocation>
        <location evidence="1">Membrane</location>
        <topology evidence="1">Multi-pass membrane protein</topology>
    </subcellularLocation>
</comment>
<dbReference type="PANTHER" id="PTHR43791">
    <property type="entry name" value="PERMEASE-RELATED"/>
    <property type="match status" value="1"/>
</dbReference>
<feature type="transmembrane region" description="Helical" evidence="6">
    <location>
        <begin position="194"/>
        <end position="216"/>
    </location>
</feature>
<evidence type="ECO:0000313" key="9">
    <source>
        <dbReference type="Proteomes" id="UP000813444"/>
    </source>
</evidence>
<feature type="transmembrane region" description="Helical" evidence="6">
    <location>
        <begin position="399"/>
        <end position="417"/>
    </location>
</feature>
<evidence type="ECO:0000256" key="3">
    <source>
        <dbReference type="ARBA" id="ARBA00022692"/>
    </source>
</evidence>
<dbReference type="EMBL" id="JAGPNK010000009">
    <property type="protein sequence ID" value="KAH7313920.1"/>
    <property type="molecule type" value="Genomic_DNA"/>
</dbReference>